<feature type="transmembrane region" description="Helical" evidence="1">
    <location>
        <begin position="43"/>
        <end position="61"/>
    </location>
</feature>
<evidence type="ECO:0000256" key="1">
    <source>
        <dbReference type="SAM" id="Phobius"/>
    </source>
</evidence>
<proteinExistence type="predicted"/>
<keyword evidence="1" id="KW-1133">Transmembrane helix</keyword>
<keyword evidence="1" id="KW-0472">Membrane</keyword>
<keyword evidence="1" id="KW-0812">Transmembrane</keyword>
<dbReference type="InterPro" id="IPR032820">
    <property type="entry name" value="ATPase_put"/>
</dbReference>
<protein>
    <recommendedName>
        <fullName evidence="3">AtpZ/AtpI family protein</fullName>
    </recommendedName>
</protein>
<reference evidence="2" key="1">
    <citation type="submission" date="2018-05" db="EMBL/GenBank/DDBJ databases">
        <authorList>
            <person name="Lanie J.A."/>
            <person name="Ng W.-L."/>
            <person name="Kazmierczak K.M."/>
            <person name="Andrzejewski T.M."/>
            <person name="Davidsen T.M."/>
            <person name="Wayne K.J."/>
            <person name="Tettelin H."/>
            <person name="Glass J.I."/>
            <person name="Rusch D."/>
            <person name="Podicherti R."/>
            <person name="Tsui H.-C.T."/>
            <person name="Winkler M.E."/>
        </authorList>
    </citation>
    <scope>NUCLEOTIDE SEQUENCE</scope>
</reference>
<dbReference type="EMBL" id="UINC01031716">
    <property type="protein sequence ID" value="SVB18202.1"/>
    <property type="molecule type" value="Genomic_DNA"/>
</dbReference>
<evidence type="ECO:0000313" key="2">
    <source>
        <dbReference type="EMBL" id="SVB18202.1"/>
    </source>
</evidence>
<dbReference type="Pfam" id="PF09527">
    <property type="entry name" value="ATPase_gene1"/>
    <property type="match status" value="1"/>
</dbReference>
<sequence length="90" mass="10391">MIKSEKREMKQGSGDAMAAAFELVATPAIFGFLGWLLDRKLEIFPICTLVFVAVTITYASWRLYKQYTLRLTEEAEQRRETWLLGNENVD</sequence>
<organism evidence="2">
    <name type="scientific">marine metagenome</name>
    <dbReference type="NCBI Taxonomy" id="408172"/>
    <lineage>
        <taxon>unclassified sequences</taxon>
        <taxon>metagenomes</taxon>
        <taxon>ecological metagenomes</taxon>
    </lineage>
</organism>
<evidence type="ECO:0008006" key="3">
    <source>
        <dbReference type="Google" id="ProtNLM"/>
    </source>
</evidence>
<gene>
    <name evidence="2" type="ORF">METZ01_LOCUS171056</name>
</gene>
<feature type="transmembrane region" description="Helical" evidence="1">
    <location>
        <begin position="16"/>
        <end position="37"/>
    </location>
</feature>
<dbReference type="AlphaFoldDB" id="A0A382BXE2"/>
<name>A0A382BXE2_9ZZZZ</name>
<accession>A0A382BXE2</accession>